<proteinExistence type="predicted"/>
<sequence length="535" mass="59652">MCLENLPLLSEQAEKVIFIDRVMHAYNLDPKRFIQAYLESELPKIKSNRWLWGAPVIWASTMLVINTIKNLAQKTTDGKARWSAYILSEFVLTGQAKHVIAAEGGAHGQFPQGNYYNSKKITPAFFSDKAKVACMEQHVTHDIPFLYNPILHKVQKEQPAATKSQATNTASGSSGKRKEKHAATSGSNSGILVYNSDTSDSDTNLARLVKKKNLNNRYNLLTQKIKASPAETEDVEEELDCNNCPHMIATTVCLMVAFGANRCNNALQIQNTVVLLACGVTERVSSYLNYISLASSCQTAHQALNSLGKIAERTVVKKMANSNAPLAPIICMDNLDFEESIHKKLVKKTTQIFHGTWGYLHVPDRQLIDQFDPQDFSLGSFKAAVQKLLEMKVQPFQITCVLLDFLAIPEDKQYTLNKDLPVIDPINVKEPNITMFKLMIALENSTEWASKVLEGFLRQTDLSSTEFFPCLQVINADLATCMNVESLRAQQKPSGHVEEDLSAVCHEATIIYALLVHGPLETIEEEGDEDEEDEN</sequence>
<feature type="compositionally biased region" description="Polar residues" evidence="1">
    <location>
        <begin position="161"/>
        <end position="174"/>
    </location>
</feature>
<reference evidence="3" key="4">
    <citation type="submission" date="2025-05" db="UniProtKB">
        <authorList>
            <consortium name="EnsemblFungi"/>
        </authorList>
    </citation>
    <scope>IDENTIFICATION</scope>
    <source>
        <strain evidence="3">isolate 1-1 / race 1 (BBBD)</strain>
    </source>
</reference>
<evidence type="ECO:0000313" key="2">
    <source>
        <dbReference type="EMBL" id="OAV94796.1"/>
    </source>
</evidence>
<evidence type="ECO:0000313" key="4">
    <source>
        <dbReference type="Proteomes" id="UP000005240"/>
    </source>
</evidence>
<evidence type="ECO:0000256" key="1">
    <source>
        <dbReference type="SAM" id="MobiDB-lite"/>
    </source>
</evidence>
<organism evidence="2">
    <name type="scientific">Puccinia triticina (isolate 1-1 / race 1 (BBBD))</name>
    <name type="common">Brown leaf rust fungus</name>
    <dbReference type="NCBI Taxonomy" id="630390"/>
    <lineage>
        <taxon>Eukaryota</taxon>
        <taxon>Fungi</taxon>
        <taxon>Dikarya</taxon>
        <taxon>Basidiomycota</taxon>
        <taxon>Pucciniomycotina</taxon>
        <taxon>Pucciniomycetes</taxon>
        <taxon>Pucciniales</taxon>
        <taxon>Pucciniaceae</taxon>
        <taxon>Puccinia</taxon>
    </lineage>
</organism>
<reference evidence="3 4" key="3">
    <citation type="journal article" date="2017" name="G3 (Bethesda)">
        <title>Comparative analysis highlights variable genome content of wheat rusts and divergence of the mating loci.</title>
        <authorList>
            <person name="Cuomo C.A."/>
            <person name="Bakkeren G."/>
            <person name="Khalil H.B."/>
            <person name="Panwar V."/>
            <person name="Joly D."/>
            <person name="Linning R."/>
            <person name="Sakthikumar S."/>
            <person name="Song X."/>
            <person name="Adiconis X."/>
            <person name="Fan L."/>
            <person name="Goldberg J.M."/>
            <person name="Levin J.Z."/>
            <person name="Young S."/>
            <person name="Zeng Q."/>
            <person name="Anikster Y."/>
            <person name="Bruce M."/>
            <person name="Wang M."/>
            <person name="Yin C."/>
            <person name="McCallum B."/>
            <person name="Szabo L.J."/>
            <person name="Hulbert S."/>
            <person name="Chen X."/>
            <person name="Fellers J.P."/>
        </authorList>
    </citation>
    <scope>NUCLEOTIDE SEQUENCE</scope>
    <source>
        <strain evidence="3">isolate 1-1 / race 1 (BBBD)</strain>
        <strain evidence="4">Isolate 1-1 / race 1 (BBBD)</strain>
    </source>
</reference>
<protein>
    <submittedName>
        <fullName evidence="2 3">Uncharacterized protein</fullName>
    </submittedName>
</protein>
<dbReference type="EnsemblFungi" id="PTTG_26880-t43_1">
    <property type="protein sequence ID" value="PTTG_26880-t43_1-p1"/>
    <property type="gene ID" value="PTTG_26880"/>
</dbReference>
<dbReference type="AlphaFoldDB" id="A0A180GPP5"/>
<dbReference type="OrthoDB" id="2503533at2759"/>
<name>A0A180GPP5_PUCT1</name>
<evidence type="ECO:0000313" key="3">
    <source>
        <dbReference type="EnsemblFungi" id="PTTG_26880-t43_1-p1"/>
    </source>
</evidence>
<dbReference type="VEuPathDB" id="FungiDB:PTTG_26880"/>
<keyword evidence="4" id="KW-1185">Reference proteome</keyword>
<accession>A0A180GPP5</accession>
<dbReference type="Proteomes" id="UP000005240">
    <property type="component" value="Unassembled WGS sequence"/>
</dbReference>
<dbReference type="EMBL" id="ADAS02000036">
    <property type="protein sequence ID" value="OAV94796.1"/>
    <property type="molecule type" value="Genomic_DNA"/>
</dbReference>
<feature type="region of interest" description="Disordered" evidence="1">
    <location>
        <begin position="157"/>
        <end position="188"/>
    </location>
</feature>
<reference evidence="2" key="1">
    <citation type="submission" date="2009-11" db="EMBL/GenBank/DDBJ databases">
        <authorList>
            <consortium name="The Broad Institute Genome Sequencing Platform"/>
            <person name="Ward D."/>
            <person name="Feldgarden M."/>
            <person name="Earl A."/>
            <person name="Young S.K."/>
            <person name="Zeng Q."/>
            <person name="Koehrsen M."/>
            <person name="Alvarado L."/>
            <person name="Berlin A."/>
            <person name="Bochicchio J."/>
            <person name="Borenstein D."/>
            <person name="Chapman S.B."/>
            <person name="Chen Z."/>
            <person name="Engels R."/>
            <person name="Freedman E."/>
            <person name="Gellesch M."/>
            <person name="Goldberg J."/>
            <person name="Griggs A."/>
            <person name="Gujja S."/>
            <person name="Heilman E."/>
            <person name="Heiman D."/>
            <person name="Hepburn T."/>
            <person name="Howarth C."/>
            <person name="Jen D."/>
            <person name="Larson L."/>
            <person name="Lewis B."/>
            <person name="Mehta T."/>
            <person name="Park D."/>
            <person name="Pearson M."/>
            <person name="Roberts A."/>
            <person name="Saif S."/>
            <person name="Shea T."/>
            <person name="Shenoy N."/>
            <person name="Sisk P."/>
            <person name="Stolte C."/>
            <person name="Sykes S."/>
            <person name="Thomson T."/>
            <person name="Walk T."/>
            <person name="White J."/>
            <person name="Yandava C."/>
            <person name="Izard J."/>
            <person name="Baranova O.V."/>
            <person name="Blanton J.M."/>
            <person name="Tanner A.C."/>
            <person name="Dewhirst F.E."/>
            <person name="Haas B."/>
            <person name="Nusbaum C."/>
            <person name="Birren B."/>
        </authorList>
    </citation>
    <scope>NUCLEOTIDE SEQUENCE [LARGE SCALE GENOMIC DNA]</scope>
    <source>
        <strain evidence="2">1-1 BBBD Race 1</strain>
    </source>
</reference>
<gene>
    <name evidence="2" type="ORF">PTTG_26880</name>
</gene>
<reference evidence="2" key="2">
    <citation type="submission" date="2016-05" db="EMBL/GenBank/DDBJ databases">
        <title>Comparative analysis highlights variable genome content of wheat rusts and divergence of the mating loci.</title>
        <authorList>
            <person name="Cuomo C.A."/>
            <person name="Bakkeren G."/>
            <person name="Szabo L."/>
            <person name="Khalil H."/>
            <person name="Joly D."/>
            <person name="Goldberg J."/>
            <person name="Young S."/>
            <person name="Zeng Q."/>
            <person name="Fellers J."/>
        </authorList>
    </citation>
    <scope>NUCLEOTIDE SEQUENCE [LARGE SCALE GENOMIC DNA]</scope>
    <source>
        <strain evidence="2">1-1 BBBD Race 1</strain>
    </source>
</reference>